<evidence type="ECO:0000256" key="1">
    <source>
        <dbReference type="ARBA" id="ARBA00004305"/>
    </source>
</evidence>
<dbReference type="CDD" id="cd01714">
    <property type="entry name" value="ETF_beta"/>
    <property type="match status" value="1"/>
</dbReference>
<reference evidence="7" key="1">
    <citation type="submission" date="2022-10" db="EMBL/GenBank/DDBJ databases">
        <authorList>
            <person name="Hyden B.L."/>
            <person name="Feng K."/>
            <person name="Yates T."/>
            <person name="Jawdy S."/>
            <person name="Smart L.B."/>
            <person name="Muchero W."/>
        </authorList>
    </citation>
    <scope>NUCLEOTIDE SEQUENCE</scope>
    <source>
        <tissue evidence="7">Shoot tip</tissue>
    </source>
</reference>
<dbReference type="PIRSF" id="PIRSF000090">
    <property type="entry name" value="Beta-ETF"/>
    <property type="match status" value="1"/>
</dbReference>
<accession>A0ABQ9A1M7</accession>
<comment type="function">
    <text evidence="5">The electron transfer flavoprotein serves as a specific electron acceptor for several dehydrogenases, including five acyl-CoA dehydrogenases, glutaryl-CoA and sarcosine dehydrogenase. It transfers the electrons to the main mitochondrial respiratory chain via ETF-ubiquinone oxidoreductase (ETF dehydrogenase).</text>
</comment>
<proteinExistence type="inferred from homology"/>
<evidence type="ECO:0000256" key="5">
    <source>
        <dbReference type="PIRNR" id="PIRNR000090"/>
    </source>
</evidence>
<organism evidence="7 8">
    <name type="scientific">Salix suchowensis</name>
    <dbReference type="NCBI Taxonomy" id="1278906"/>
    <lineage>
        <taxon>Eukaryota</taxon>
        <taxon>Viridiplantae</taxon>
        <taxon>Streptophyta</taxon>
        <taxon>Embryophyta</taxon>
        <taxon>Tracheophyta</taxon>
        <taxon>Spermatophyta</taxon>
        <taxon>Magnoliopsida</taxon>
        <taxon>eudicotyledons</taxon>
        <taxon>Gunneridae</taxon>
        <taxon>Pentapetalae</taxon>
        <taxon>rosids</taxon>
        <taxon>fabids</taxon>
        <taxon>Malpighiales</taxon>
        <taxon>Salicaceae</taxon>
        <taxon>Saliceae</taxon>
        <taxon>Salix</taxon>
    </lineage>
</organism>
<name>A0ABQ9A1M7_9ROSI</name>
<evidence type="ECO:0000256" key="2">
    <source>
        <dbReference type="ARBA" id="ARBA00007557"/>
    </source>
</evidence>
<dbReference type="InterPro" id="IPR000049">
    <property type="entry name" value="ET-Flavoprotein_bsu_CS"/>
</dbReference>
<comment type="caution">
    <text evidence="7">The sequence shown here is derived from an EMBL/GenBank/DDBJ whole genome shotgun (WGS) entry which is preliminary data.</text>
</comment>
<dbReference type="EMBL" id="JAPFFI010000023">
    <property type="protein sequence ID" value="KAJ6321612.1"/>
    <property type="molecule type" value="Genomic_DNA"/>
</dbReference>
<dbReference type="SUPFAM" id="SSF52402">
    <property type="entry name" value="Adenine nucleotide alpha hydrolases-like"/>
    <property type="match status" value="1"/>
</dbReference>
<dbReference type="InterPro" id="IPR014730">
    <property type="entry name" value="ETF_a/b_N"/>
</dbReference>
<dbReference type="Pfam" id="PF01012">
    <property type="entry name" value="ETF"/>
    <property type="match status" value="1"/>
</dbReference>
<comment type="subcellular location">
    <subcellularLocation>
        <location evidence="1 5">Mitochondrion matrix</location>
    </subcellularLocation>
</comment>
<dbReference type="Proteomes" id="UP001141253">
    <property type="component" value="Chromosome 8"/>
</dbReference>
<gene>
    <name evidence="7" type="ORF">OIU77_011644</name>
</gene>
<dbReference type="Gene3D" id="3.40.50.620">
    <property type="entry name" value="HUPs"/>
    <property type="match status" value="1"/>
</dbReference>
<evidence type="ECO:0000256" key="4">
    <source>
        <dbReference type="ARBA" id="ARBA00022982"/>
    </source>
</evidence>
<comment type="subunit">
    <text evidence="5">Heterodimer of an alpha and a beta subunit.</text>
</comment>
<dbReference type="InterPro" id="IPR012255">
    <property type="entry name" value="ETF_b"/>
</dbReference>
<dbReference type="PANTHER" id="PTHR21294">
    <property type="entry name" value="ELECTRON TRANSFER FLAVOPROTEIN BETA-SUBUNIT"/>
    <property type="match status" value="1"/>
</dbReference>
<reference evidence="7" key="2">
    <citation type="journal article" date="2023" name="Int. J. Mol. Sci.">
        <title>De Novo Assembly and Annotation of 11 Diverse Shrub Willow (Salix) Genomes Reveals Novel Gene Organization in Sex-Linked Regions.</title>
        <authorList>
            <person name="Hyden B."/>
            <person name="Feng K."/>
            <person name="Yates T.B."/>
            <person name="Jawdy S."/>
            <person name="Cereghino C."/>
            <person name="Smart L.B."/>
            <person name="Muchero W."/>
        </authorList>
    </citation>
    <scope>NUCLEOTIDE SEQUENCE</scope>
    <source>
        <tissue evidence="7">Shoot tip</tissue>
    </source>
</reference>
<comment type="similarity">
    <text evidence="2 5">Belongs to the ETF beta-subunit/FixA family.</text>
</comment>
<evidence type="ECO:0000313" key="8">
    <source>
        <dbReference type="Proteomes" id="UP001141253"/>
    </source>
</evidence>
<protein>
    <recommendedName>
        <fullName evidence="5">Electron transfer flavoprotein subunit beta</fullName>
        <shortName evidence="5">Beta-ETF</shortName>
    </recommendedName>
</protein>
<dbReference type="PROSITE" id="PS01065">
    <property type="entry name" value="ETF_BETA"/>
    <property type="match status" value="1"/>
</dbReference>
<keyword evidence="5" id="KW-0496">Mitochondrion</keyword>
<dbReference type="InterPro" id="IPR014729">
    <property type="entry name" value="Rossmann-like_a/b/a_fold"/>
</dbReference>
<keyword evidence="3 5" id="KW-0813">Transport</keyword>
<dbReference type="PANTHER" id="PTHR21294:SF8">
    <property type="entry name" value="ELECTRON TRANSFER FLAVOPROTEIN SUBUNIT BETA"/>
    <property type="match status" value="1"/>
</dbReference>
<evidence type="ECO:0000313" key="7">
    <source>
        <dbReference type="EMBL" id="KAJ6321612.1"/>
    </source>
</evidence>
<evidence type="ECO:0000256" key="3">
    <source>
        <dbReference type="ARBA" id="ARBA00022448"/>
    </source>
</evidence>
<sequence length="292" mass="31499">MSVPPLTILSISEGSSLILLLPSQSAGYIDPGESTAKKTPTMKILVAIKRVVDYAVKIRVKSDKSGVETLNVKMSMNPFCEIALEEALRIKQSGLASEVVAVSMGPSQCVDTLRTGLAMGADRGIHVESTAALYPLTVAKLLKALVDVEKPGVIILGKQAIDDDCNQTGQMVAGLLGWPQGTFASKVLLDTEKQVATVEREVDDGLETLCLDLPAVITTDLRLNQPRYATLPNIMKAKSKVIKKYTPQELNVEVKSDIEIVEVTEPPKRKAGVIVSSVDELIDKLRNEAHVI</sequence>
<keyword evidence="4 5" id="KW-0249">Electron transport</keyword>
<keyword evidence="8" id="KW-1185">Reference proteome</keyword>
<feature type="domain" description="Electron transfer flavoprotein alpha/beta-subunit N-terminal" evidence="6">
    <location>
        <begin position="64"/>
        <end position="254"/>
    </location>
</feature>
<dbReference type="InterPro" id="IPR033948">
    <property type="entry name" value="ETF_beta_N"/>
</dbReference>
<evidence type="ECO:0000259" key="6">
    <source>
        <dbReference type="SMART" id="SM00893"/>
    </source>
</evidence>
<dbReference type="SMART" id="SM00893">
    <property type="entry name" value="ETF"/>
    <property type="match status" value="1"/>
</dbReference>